<evidence type="ECO:0000259" key="2">
    <source>
        <dbReference type="Pfam" id="PF13488"/>
    </source>
</evidence>
<dbReference type="Pfam" id="PF13488">
    <property type="entry name" value="Gly-zipper_Omp"/>
    <property type="match status" value="1"/>
</dbReference>
<proteinExistence type="predicted"/>
<dbReference type="SUPFAM" id="SSF50044">
    <property type="entry name" value="SH3-domain"/>
    <property type="match status" value="1"/>
</dbReference>
<dbReference type="Gene3D" id="2.30.30.40">
    <property type="entry name" value="SH3 Domains"/>
    <property type="match status" value="1"/>
</dbReference>
<evidence type="ECO:0000313" key="4">
    <source>
        <dbReference type="Proteomes" id="UP000235015"/>
    </source>
</evidence>
<sequence length="283" mass="29834">MNRLLRYSVLIVAALSVGCNGTTGSMRKEDLGSALGAVGGALIGAKVAGGNNRWLGAAIGGAAGFYAGKMIGRSLDERDRQALAAQTIEVLDQPAATVSSWQSDRSGAAAQIKTGEISYKSEPRQVKRLAAVEAVPSIRLENREYETTSALRVRSGPGTDYHAITTLQPGDLVTSAGRTDSGWLMLVKKGVTVGYVHGDYVKPYNPVAQAKAKGIDLDSIEVEPLPRQEGFAGIDLDAMETTTSTVTTQLGCRDVQISVTTDKGTNNETTQACQKSDGVWELG</sequence>
<dbReference type="InterPro" id="IPR003646">
    <property type="entry name" value="SH3-like_bac-type"/>
</dbReference>
<comment type="caution">
    <text evidence="3">The sequence shown here is derived from an EMBL/GenBank/DDBJ whole genome shotgun (WGS) entry which is preliminary data.</text>
</comment>
<dbReference type="InterPro" id="IPR039567">
    <property type="entry name" value="Gly-zipper"/>
</dbReference>
<feature type="domain" description="Glycine zipper" evidence="2">
    <location>
        <begin position="32"/>
        <end position="78"/>
    </location>
</feature>
<dbReference type="AlphaFoldDB" id="A0A2N6CX50"/>
<dbReference type="RefSeq" id="WP_273438632.1">
    <property type="nucleotide sequence ID" value="NZ_CAXXYC010000001.1"/>
</dbReference>
<accession>A0A2N6CX50</accession>
<gene>
    <name evidence="3" type="ORF">C0630_07630</name>
</gene>
<evidence type="ECO:0000259" key="1">
    <source>
        <dbReference type="Pfam" id="PF08239"/>
    </source>
</evidence>
<dbReference type="EMBL" id="PKUN01000009">
    <property type="protein sequence ID" value="PLX61884.1"/>
    <property type="molecule type" value="Genomic_DNA"/>
</dbReference>
<evidence type="ECO:0000313" key="3">
    <source>
        <dbReference type="EMBL" id="PLX61884.1"/>
    </source>
</evidence>
<reference evidence="3 4" key="1">
    <citation type="submission" date="2017-11" db="EMBL/GenBank/DDBJ databases">
        <title>Genome-resolved metagenomics identifies genetic mobility, metabolic interactions, and unexpected diversity in perchlorate-reducing communities.</title>
        <authorList>
            <person name="Barnum T.P."/>
            <person name="Figueroa I.A."/>
            <person name="Carlstrom C.I."/>
            <person name="Lucas L.N."/>
            <person name="Engelbrektson A.L."/>
            <person name="Coates J.D."/>
        </authorList>
    </citation>
    <scope>NUCLEOTIDE SEQUENCE [LARGE SCALE GENOMIC DNA]</scope>
    <source>
        <strain evidence="3">BM301</strain>
    </source>
</reference>
<organism evidence="3 4">
    <name type="scientific">Sedimenticola selenatireducens</name>
    <dbReference type="NCBI Taxonomy" id="191960"/>
    <lineage>
        <taxon>Bacteria</taxon>
        <taxon>Pseudomonadati</taxon>
        <taxon>Pseudomonadota</taxon>
        <taxon>Gammaproteobacteria</taxon>
        <taxon>Chromatiales</taxon>
        <taxon>Sedimenticolaceae</taxon>
        <taxon>Sedimenticola</taxon>
    </lineage>
</organism>
<dbReference type="Pfam" id="PF08239">
    <property type="entry name" value="SH3_3"/>
    <property type="match status" value="1"/>
</dbReference>
<dbReference type="InterPro" id="IPR036028">
    <property type="entry name" value="SH3-like_dom_sf"/>
</dbReference>
<dbReference type="PROSITE" id="PS51257">
    <property type="entry name" value="PROKAR_LIPOPROTEIN"/>
    <property type="match status" value="1"/>
</dbReference>
<feature type="domain" description="SH3b" evidence="1">
    <location>
        <begin position="149"/>
        <end position="202"/>
    </location>
</feature>
<dbReference type="Proteomes" id="UP000235015">
    <property type="component" value="Unassembled WGS sequence"/>
</dbReference>
<evidence type="ECO:0008006" key="5">
    <source>
        <dbReference type="Google" id="ProtNLM"/>
    </source>
</evidence>
<protein>
    <recommendedName>
        <fullName evidence="5">SH3b domain-containing protein</fullName>
    </recommendedName>
</protein>
<name>A0A2N6CX50_9GAMM</name>